<evidence type="ECO:0000313" key="2">
    <source>
        <dbReference type="Proteomes" id="UP000602076"/>
    </source>
</evidence>
<keyword evidence="2" id="KW-1185">Reference proteome</keyword>
<gene>
    <name evidence="1" type="ORF">IEO70_04360</name>
</gene>
<protein>
    <submittedName>
        <fullName evidence="1">tRNA (Adenine-N(1))-methyltransferase</fullName>
    </submittedName>
</protein>
<dbReference type="Gene3D" id="3.40.50.150">
    <property type="entry name" value="Vaccinia Virus protein VP39"/>
    <property type="match status" value="1"/>
</dbReference>
<dbReference type="RefSeq" id="WP_190997138.1">
    <property type="nucleotide sequence ID" value="NZ_JACXSI010000008.1"/>
</dbReference>
<dbReference type="AlphaFoldDB" id="A0A927CV13"/>
<dbReference type="InterPro" id="IPR029063">
    <property type="entry name" value="SAM-dependent_MTases_sf"/>
</dbReference>
<dbReference type="PIRSF" id="PIRSF018637">
    <property type="entry name" value="TrmK"/>
    <property type="match status" value="1"/>
</dbReference>
<comment type="caution">
    <text evidence="1">The sequence shown here is derived from an EMBL/GenBank/DDBJ whole genome shotgun (WGS) entry which is preliminary data.</text>
</comment>
<name>A0A927CV13_9BACI</name>
<dbReference type="PANTHER" id="PTHR38451">
    <property type="entry name" value="TRNA (ADENINE(22)-N(1))-METHYLTRANSFERASE"/>
    <property type="match status" value="1"/>
</dbReference>
<dbReference type="SUPFAM" id="SSF53335">
    <property type="entry name" value="S-adenosyl-L-methionine-dependent methyltransferases"/>
    <property type="match status" value="1"/>
</dbReference>
<reference evidence="1" key="1">
    <citation type="submission" date="2020-09" db="EMBL/GenBank/DDBJ databases">
        <title>Bacillus faecalis sp. nov., a moderately halophilic bacterium isolated from cow faeces.</title>
        <authorList>
            <person name="Jiang L."/>
            <person name="Lee J."/>
        </authorList>
    </citation>
    <scope>NUCLEOTIDE SEQUENCE</scope>
    <source>
        <strain evidence="1">AGMB 02131</strain>
    </source>
</reference>
<accession>A0A927CV13</accession>
<organism evidence="1 2">
    <name type="scientific">Peribacillus faecalis</name>
    <dbReference type="NCBI Taxonomy" id="2772559"/>
    <lineage>
        <taxon>Bacteria</taxon>
        <taxon>Bacillati</taxon>
        <taxon>Bacillota</taxon>
        <taxon>Bacilli</taxon>
        <taxon>Bacillales</taxon>
        <taxon>Bacillaceae</taxon>
        <taxon>Peribacillus</taxon>
    </lineage>
</organism>
<dbReference type="GO" id="GO:0160105">
    <property type="term" value="F:tRNA (adenine(22)-N1)-methyltransferase activity"/>
    <property type="evidence" value="ECO:0007669"/>
    <property type="project" value="InterPro"/>
</dbReference>
<evidence type="ECO:0000313" key="1">
    <source>
        <dbReference type="EMBL" id="MBD3107591.1"/>
    </source>
</evidence>
<sequence>MNSENLSKRLHTVATYIPEGSVLADIGSDHAYLPCYAVHKGIATSAIAGEVVDGPYNSALNQVKEEGLEKTISVRKGDGLDVLSPGEATCITIAGMGGTLISSILEHGKDKLVGTKRLILQPNIQAINIRKWLIANNWELIDETILEEDGKIYEILVAEKGNSSAPYTKEIDKELLLGPFLMKKCSDVFRKKWTAESKHWKNIIQQLQTSGKTESSVEKEKQLRTYNTYVEEALS</sequence>
<dbReference type="PANTHER" id="PTHR38451:SF1">
    <property type="entry name" value="TRNA (ADENINE(22)-N(1))-METHYLTRANSFERASE"/>
    <property type="match status" value="1"/>
</dbReference>
<proteinExistence type="predicted"/>
<dbReference type="Pfam" id="PF04816">
    <property type="entry name" value="TrmK"/>
    <property type="match status" value="1"/>
</dbReference>
<dbReference type="Gene3D" id="1.10.287.1890">
    <property type="match status" value="1"/>
</dbReference>
<dbReference type="InterPro" id="IPR006901">
    <property type="entry name" value="TrmK"/>
</dbReference>
<dbReference type="EMBL" id="JACXSI010000008">
    <property type="protein sequence ID" value="MBD3107591.1"/>
    <property type="molecule type" value="Genomic_DNA"/>
</dbReference>
<dbReference type="Proteomes" id="UP000602076">
    <property type="component" value="Unassembled WGS sequence"/>
</dbReference>